<dbReference type="SUPFAM" id="SSF56059">
    <property type="entry name" value="Glutathione synthetase ATP-binding domain-like"/>
    <property type="match status" value="1"/>
</dbReference>
<sequence length="363" mass="39104">MSAPLVWLEADAQVSSADVVGAKMARLAELSGFGVRVPRGFTVTVEAFQEHCDRSGLAAAIEKELSGLSDDTDHERVAAAADSIHSQFIDAPIGASLKALISDAYDDLCYECCNVNMPVAVRSSAIGEDSAQASHAGIFETVLGVAGVLEISRSIQECWASLFTARALHYRLEHGLSHFDSPMAVGVLELIPARASGVAFSIHPVTGRSDRLVIEATWGWGEAIVQGTVTPDHAEVGKSDLRLLSYDIGDKKVVSAFVPTRGRIEEIPMPSRLRNERVLDDPQVHAIADTVILIERSYGHPVDVEWVIERGWREGDPPCVVQARPESVHGGATDESGRAPEEPADADWDPVAYATRYAFGNPE</sequence>
<organism evidence="17 18">
    <name type="scientific">Mycolicibacterium gadium</name>
    <name type="common">Mycobacterium gadium</name>
    <dbReference type="NCBI Taxonomy" id="1794"/>
    <lineage>
        <taxon>Bacteria</taxon>
        <taxon>Bacillati</taxon>
        <taxon>Actinomycetota</taxon>
        <taxon>Actinomycetes</taxon>
        <taxon>Mycobacteriales</taxon>
        <taxon>Mycobacteriaceae</taxon>
        <taxon>Mycolicibacterium</taxon>
    </lineage>
</organism>
<dbReference type="RefSeq" id="WP_278223820.1">
    <property type="nucleotide sequence ID" value="NZ_JAKZMO010000041.1"/>
</dbReference>
<evidence type="ECO:0000256" key="9">
    <source>
        <dbReference type="ARBA" id="ARBA00022741"/>
    </source>
</evidence>
<evidence type="ECO:0000256" key="14">
    <source>
        <dbReference type="ARBA" id="ARBA00047700"/>
    </source>
</evidence>
<proteinExistence type="inferred from homology"/>
<comment type="caution">
    <text evidence="17">The sequence shown here is derived from an EMBL/GenBank/DDBJ whole genome shotgun (WGS) entry which is preliminary data.</text>
</comment>
<evidence type="ECO:0000256" key="10">
    <source>
        <dbReference type="ARBA" id="ARBA00022777"/>
    </source>
</evidence>
<dbReference type="Pfam" id="PF01326">
    <property type="entry name" value="PPDK_N"/>
    <property type="match status" value="1"/>
</dbReference>
<keyword evidence="10" id="KW-0418">Kinase</keyword>
<evidence type="ECO:0000256" key="13">
    <source>
        <dbReference type="ARBA" id="ARBA00033470"/>
    </source>
</evidence>
<keyword evidence="8" id="KW-0479">Metal-binding</keyword>
<evidence type="ECO:0000256" key="2">
    <source>
        <dbReference type="ARBA" id="ARBA00002988"/>
    </source>
</evidence>
<evidence type="ECO:0000259" key="16">
    <source>
        <dbReference type="Pfam" id="PF01326"/>
    </source>
</evidence>
<evidence type="ECO:0000256" key="6">
    <source>
        <dbReference type="ARBA" id="ARBA00021623"/>
    </source>
</evidence>
<dbReference type="Proteomes" id="UP001154266">
    <property type="component" value="Unassembled WGS sequence"/>
</dbReference>
<dbReference type="PANTHER" id="PTHR43030:SF1">
    <property type="entry name" value="PHOSPHOENOLPYRUVATE SYNTHASE"/>
    <property type="match status" value="1"/>
</dbReference>
<dbReference type="EMBL" id="JAKZMO010000041">
    <property type="protein sequence ID" value="MDG5486714.1"/>
    <property type="molecule type" value="Genomic_DNA"/>
</dbReference>
<evidence type="ECO:0000256" key="8">
    <source>
        <dbReference type="ARBA" id="ARBA00022723"/>
    </source>
</evidence>
<evidence type="ECO:0000256" key="15">
    <source>
        <dbReference type="SAM" id="MobiDB-lite"/>
    </source>
</evidence>
<keyword evidence="11" id="KW-0067">ATP-binding</keyword>
<evidence type="ECO:0000256" key="4">
    <source>
        <dbReference type="ARBA" id="ARBA00007837"/>
    </source>
</evidence>
<evidence type="ECO:0000256" key="1">
    <source>
        <dbReference type="ARBA" id="ARBA00001946"/>
    </source>
</evidence>
<comment type="similarity">
    <text evidence="4">Belongs to the PEP-utilizing enzyme family.</text>
</comment>
<dbReference type="InterPro" id="IPR006319">
    <property type="entry name" value="PEP_synth"/>
</dbReference>
<gene>
    <name evidence="17" type="ORF">MNO81_28300</name>
</gene>
<feature type="region of interest" description="Disordered" evidence="15">
    <location>
        <begin position="324"/>
        <end position="348"/>
    </location>
</feature>
<keyword evidence="7" id="KW-0808">Transferase</keyword>
<protein>
    <recommendedName>
        <fullName evidence="6">Phosphoenolpyruvate synthase</fullName>
        <ecNumber evidence="5">2.7.9.2</ecNumber>
    </recommendedName>
    <alternativeName>
        <fullName evidence="13">Pyruvate, water dikinase</fullName>
    </alternativeName>
</protein>
<dbReference type="PANTHER" id="PTHR43030">
    <property type="entry name" value="PHOSPHOENOLPYRUVATE SYNTHASE"/>
    <property type="match status" value="1"/>
</dbReference>
<feature type="domain" description="Pyruvate phosphate dikinase AMP/ATP-binding" evidence="16">
    <location>
        <begin position="18"/>
        <end position="335"/>
    </location>
</feature>
<evidence type="ECO:0000256" key="5">
    <source>
        <dbReference type="ARBA" id="ARBA00011996"/>
    </source>
</evidence>
<keyword evidence="9" id="KW-0547">Nucleotide-binding</keyword>
<dbReference type="InterPro" id="IPR013815">
    <property type="entry name" value="ATP_grasp_subdomain_1"/>
</dbReference>
<evidence type="ECO:0000256" key="12">
    <source>
        <dbReference type="ARBA" id="ARBA00022842"/>
    </source>
</evidence>
<comment type="catalytic activity">
    <reaction evidence="14">
        <text>pyruvate + ATP + H2O = phosphoenolpyruvate + AMP + phosphate + 2 H(+)</text>
        <dbReference type="Rhea" id="RHEA:11364"/>
        <dbReference type="ChEBI" id="CHEBI:15361"/>
        <dbReference type="ChEBI" id="CHEBI:15377"/>
        <dbReference type="ChEBI" id="CHEBI:15378"/>
        <dbReference type="ChEBI" id="CHEBI:30616"/>
        <dbReference type="ChEBI" id="CHEBI:43474"/>
        <dbReference type="ChEBI" id="CHEBI:58702"/>
        <dbReference type="ChEBI" id="CHEBI:456215"/>
        <dbReference type="EC" id="2.7.9.2"/>
    </reaction>
</comment>
<evidence type="ECO:0000313" key="18">
    <source>
        <dbReference type="Proteomes" id="UP001154266"/>
    </source>
</evidence>
<evidence type="ECO:0000256" key="11">
    <source>
        <dbReference type="ARBA" id="ARBA00022840"/>
    </source>
</evidence>
<reference evidence="17" key="1">
    <citation type="journal article" date="2023" name="Environ. Microbiol.">
        <title>The 2-methylpropene degradation pathway in Mycobacteriaceae family strains.</title>
        <authorList>
            <person name="Helbich S."/>
            <person name="Barrantes I."/>
            <person name="Dos Anjos Borges L.G."/>
            <person name="Pieper D.H."/>
            <person name="Vainshtein Y."/>
            <person name="Sohn K."/>
            <person name="Engesser K.H."/>
        </authorList>
    </citation>
    <scope>NUCLEOTIDE SEQUENCE</scope>
    <source>
        <strain evidence="17">IBE100</strain>
    </source>
</reference>
<keyword evidence="18" id="KW-1185">Reference proteome</keyword>
<dbReference type="InterPro" id="IPR002192">
    <property type="entry name" value="PPDK_AMP/ATP-bd"/>
</dbReference>
<comment type="pathway">
    <text evidence="3">Carbohydrate biosynthesis; gluconeogenesis.</text>
</comment>
<comment type="cofactor">
    <cofactor evidence="1">
        <name>Mg(2+)</name>
        <dbReference type="ChEBI" id="CHEBI:18420"/>
    </cofactor>
</comment>
<dbReference type="Gene3D" id="3.30.470.20">
    <property type="entry name" value="ATP-grasp fold, B domain"/>
    <property type="match status" value="1"/>
</dbReference>
<comment type="function">
    <text evidence="2">Catalyzes the phosphorylation of pyruvate to phosphoenolpyruvate.</text>
</comment>
<name>A0ABT6GYG6_MYCGU</name>
<evidence type="ECO:0000256" key="3">
    <source>
        <dbReference type="ARBA" id="ARBA00004742"/>
    </source>
</evidence>
<dbReference type="Gene3D" id="3.30.1490.20">
    <property type="entry name" value="ATP-grasp fold, A domain"/>
    <property type="match status" value="1"/>
</dbReference>
<dbReference type="EC" id="2.7.9.2" evidence="5"/>
<keyword evidence="12" id="KW-0460">Magnesium</keyword>
<evidence type="ECO:0000256" key="7">
    <source>
        <dbReference type="ARBA" id="ARBA00022679"/>
    </source>
</evidence>
<evidence type="ECO:0000313" key="17">
    <source>
        <dbReference type="EMBL" id="MDG5486714.1"/>
    </source>
</evidence>
<accession>A0ABT6GYG6</accession>